<organism evidence="2">
    <name type="scientific">uncultured Acetothermia bacterium</name>
    <dbReference type="NCBI Taxonomy" id="236499"/>
    <lineage>
        <taxon>Bacteria</taxon>
        <taxon>Candidatus Bipolaricaulota</taxon>
        <taxon>environmental samples</taxon>
    </lineage>
</organism>
<gene>
    <name evidence="2" type="ORF">HGMM_F04A11C11</name>
</gene>
<evidence type="ECO:0000313" key="2">
    <source>
        <dbReference type="EMBL" id="BAL52993.1"/>
    </source>
</evidence>
<dbReference type="SMART" id="SM00966">
    <property type="entry name" value="SpoVT_AbrB"/>
    <property type="match status" value="1"/>
</dbReference>
<dbReference type="InterPro" id="IPR052975">
    <property type="entry name" value="Repressor-like_regulatory"/>
</dbReference>
<dbReference type="Pfam" id="PF04014">
    <property type="entry name" value="MazE_antitoxin"/>
    <property type="match status" value="1"/>
</dbReference>
<dbReference type="Gene3D" id="2.10.260.10">
    <property type="match status" value="1"/>
</dbReference>
<proteinExistence type="predicted"/>
<dbReference type="SUPFAM" id="SSF89447">
    <property type="entry name" value="AbrB/MazE/MraZ-like"/>
    <property type="match status" value="1"/>
</dbReference>
<protein>
    <recommendedName>
        <fullName evidence="1">SpoVT-AbrB domain-containing protein</fullName>
    </recommendedName>
</protein>
<dbReference type="NCBIfam" id="TIGR01439">
    <property type="entry name" value="lp_hng_hel_AbrB"/>
    <property type="match status" value="1"/>
</dbReference>
<name>H5SA07_9BACT</name>
<dbReference type="GO" id="GO:0003677">
    <property type="term" value="F:DNA binding"/>
    <property type="evidence" value="ECO:0007669"/>
    <property type="project" value="InterPro"/>
</dbReference>
<dbReference type="PANTHER" id="PTHR34860">
    <property type="entry name" value="REPRESSOR-LIKE PROTEIN SSO7C3"/>
    <property type="match status" value="1"/>
</dbReference>
<dbReference type="EMBL" id="AP011645">
    <property type="protein sequence ID" value="BAL52993.1"/>
    <property type="molecule type" value="Genomic_DNA"/>
</dbReference>
<dbReference type="InterPro" id="IPR007159">
    <property type="entry name" value="SpoVT-AbrB_dom"/>
</dbReference>
<reference evidence="2" key="2">
    <citation type="journal article" date="2012" name="PLoS ONE">
        <title>A Deeply Branching Thermophilic Bacterium with an Ancient Acetyl-CoA Pathway Dominates a Subsurface Ecosystem.</title>
        <authorList>
            <person name="Takami H."/>
            <person name="Noguchi H."/>
            <person name="Takaki Y."/>
            <person name="Uchiyama I."/>
            <person name="Toyoda A."/>
            <person name="Nishi S."/>
            <person name="Chee G.-J."/>
            <person name="Arai W."/>
            <person name="Nunoura T."/>
            <person name="Itoh T."/>
            <person name="Hattori M."/>
            <person name="Takai K."/>
        </authorList>
    </citation>
    <scope>NUCLEOTIDE SEQUENCE</scope>
</reference>
<accession>H5SA07</accession>
<reference evidence="2" key="1">
    <citation type="journal article" date="2005" name="Environ. Microbiol.">
        <title>Genetic and functional properties of uncultivated thermophilic crenarchaeotes from a subsurface gold mine as revealed by analysis of genome fragments.</title>
        <authorList>
            <person name="Nunoura T."/>
            <person name="Hirayama H."/>
            <person name="Takami H."/>
            <person name="Oida H."/>
            <person name="Nishi S."/>
            <person name="Shimamura S."/>
            <person name="Suzuki Y."/>
            <person name="Inagaki F."/>
            <person name="Takai K."/>
            <person name="Nealson K.H."/>
            <person name="Horikoshi K."/>
        </authorList>
    </citation>
    <scope>NUCLEOTIDE SEQUENCE</scope>
</reference>
<dbReference type="AlphaFoldDB" id="H5SA07"/>
<sequence length="82" mass="9693">MAIVRVRPRRQVTIPKEIFDRLGLHEGDFVEVRCNKDKIVLEPVDPDDVLTPEEEALVRLGEEQLRRGEYVLWEDVKKKLRI</sequence>
<dbReference type="PANTHER" id="PTHR34860:SF6">
    <property type="entry name" value="REPRESSOR-LIKE PROTEIN SSO7C3"/>
    <property type="match status" value="1"/>
</dbReference>
<feature type="domain" description="SpoVT-AbrB" evidence="1">
    <location>
        <begin position="4"/>
        <end position="49"/>
    </location>
</feature>
<evidence type="ECO:0000259" key="1">
    <source>
        <dbReference type="SMART" id="SM00966"/>
    </source>
</evidence>
<dbReference type="InterPro" id="IPR037914">
    <property type="entry name" value="SpoVT-AbrB_sf"/>
</dbReference>